<evidence type="ECO:0000256" key="2">
    <source>
        <dbReference type="SAM" id="Phobius"/>
    </source>
</evidence>
<dbReference type="Proteomes" id="UP000286246">
    <property type="component" value="Unassembled WGS sequence"/>
</dbReference>
<protein>
    <submittedName>
        <fullName evidence="3">Uncharacterized protein</fullName>
    </submittedName>
</protein>
<feature type="coiled-coil region" evidence="1">
    <location>
        <begin position="35"/>
        <end position="65"/>
    </location>
</feature>
<keyword evidence="2" id="KW-1133">Transmembrane helix</keyword>
<evidence type="ECO:0000256" key="1">
    <source>
        <dbReference type="SAM" id="Coils"/>
    </source>
</evidence>
<reference evidence="3 4" key="1">
    <citation type="submission" date="2018-09" db="EMBL/GenBank/DDBJ databases">
        <title>Genomic Encyclopedia of Type Strains, Phase III (KMG-III): the genomes of soil and plant-associated and newly described type strains.</title>
        <authorList>
            <person name="Whitman W."/>
        </authorList>
    </citation>
    <scope>NUCLEOTIDE SEQUENCE [LARGE SCALE GENOMIC DNA]</scope>
    <source>
        <strain evidence="3 4">CECT 7938</strain>
    </source>
</reference>
<evidence type="ECO:0000313" key="3">
    <source>
        <dbReference type="EMBL" id="RKE55468.1"/>
    </source>
</evidence>
<dbReference type="AlphaFoldDB" id="A0A420BFJ7"/>
<keyword evidence="2" id="KW-0472">Membrane</keyword>
<sequence>MKPINQKEISAAYRKFIILFTMLLLVSLSSFFLYLKAAEKEYVVLKEQYEEVENLMNSRADINRQFAQINQYFRDIGQGNADMSAIARKRVLQNEIAKSSGHISRVIDGLKADSSRASLKFYRQLNRDVILVSRLQDSLFSTKNLIESKRMQLESCILMNNQINKVVNQGSIVGR</sequence>
<comment type="caution">
    <text evidence="3">The sequence shown here is derived from an EMBL/GenBank/DDBJ whole genome shotgun (WGS) entry which is preliminary data.</text>
</comment>
<organism evidence="3 4">
    <name type="scientific">Sphingobacterium detergens</name>
    <dbReference type="NCBI Taxonomy" id="1145106"/>
    <lineage>
        <taxon>Bacteria</taxon>
        <taxon>Pseudomonadati</taxon>
        <taxon>Bacteroidota</taxon>
        <taxon>Sphingobacteriia</taxon>
        <taxon>Sphingobacteriales</taxon>
        <taxon>Sphingobacteriaceae</taxon>
        <taxon>Sphingobacterium</taxon>
    </lineage>
</organism>
<keyword evidence="2" id="KW-0812">Transmembrane</keyword>
<keyword evidence="4" id="KW-1185">Reference proteome</keyword>
<dbReference type="EMBL" id="RAPY01000001">
    <property type="protein sequence ID" value="RKE55468.1"/>
    <property type="molecule type" value="Genomic_DNA"/>
</dbReference>
<proteinExistence type="predicted"/>
<dbReference type="RefSeq" id="WP_120257248.1">
    <property type="nucleotide sequence ID" value="NZ_RAPY01000001.1"/>
</dbReference>
<feature type="transmembrane region" description="Helical" evidence="2">
    <location>
        <begin position="12"/>
        <end position="35"/>
    </location>
</feature>
<accession>A0A420BFJ7</accession>
<gene>
    <name evidence="3" type="ORF">DFQ12_0300</name>
</gene>
<evidence type="ECO:0000313" key="4">
    <source>
        <dbReference type="Proteomes" id="UP000286246"/>
    </source>
</evidence>
<keyword evidence="1" id="KW-0175">Coiled coil</keyword>
<name>A0A420BFJ7_SPHD1</name>